<dbReference type="KEGG" id="epa:110237689"/>
<evidence type="ECO:0000313" key="3">
    <source>
        <dbReference type="Proteomes" id="UP000887567"/>
    </source>
</evidence>
<keyword evidence="3" id="KW-1185">Reference proteome</keyword>
<name>A0A913X511_EXADI</name>
<organism evidence="2 3">
    <name type="scientific">Exaiptasia diaphana</name>
    <name type="common">Tropical sea anemone</name>
    <name type="synonym">Aiptasia pulchella</name>
    <dbReference type="NCBI Taxonomy" id="2652724"/>
    <lineage>
        <taxon>Eukaryota</taxon>
        <taxon>Metazoa</taxon>
        <taxon>Cnidaria</taxon>
        <taxon>Anthozoa</taxon>
        <taxon>Hexacorallia</taxon>
        <taxon>Actiniaria</taxon>
        <taxon>Aiptasiidae</taxon>
        <taxon>Exaiptasia</taxon>
    </lineage>
</organism>
<sequence>MMADVSVTKEGRLSLAYRDLNDLSGKVVEQFRQQVKELDLSHNRLTDLRFLQDFENLQSLVLDNNNITSRAKFSPSDYLQTLWVNHNKIDNLSVFIEGVSKNFPNLKYFSMMNNAAAPSYFNGGTYQQYKDYRLYVISHLPSLQVLDDTPINEEEREEARKIYGNRRYSIRSAKSKKKKKKSKDIGEAVA</sequence>
<dbReference type="GeneID" id="110237689"/>
<dbReference type="InterPro" id="IPR032675">
    <property type="entry name" value="LRR_dom_sf"/>
</dbReference>
<reference evidence="2" key="1">
    <citation type="submission" date="2022-11" db="UniProtKB">
        <authorList>
            <consortium name="EnsemblMetazoa"/>
        </authorList>
    </citation>
    <scope>IDENTIFICATION</scope>
</reference>
<feature type="compositionally biased region" description="Basic residues" evidence="1">
    <location>
        <begin position="173"/>
        <end position="182"/>
    </location>
</feature>
<feature type="region of interest" description="Disordered" evidence="1">
    <location>
        <begin position="170"/>
        <end position="190"/>
    </location>
</feature>
<protein>
    <submittedName>
        <fullName evidence="2">Uncharacterized protein</fullName>
    </submittedName>
</protein>
<accession>A0A913X511</accession>
<proteinExistence type="predicted"/>
<dbReference type="AlphaFoldDB" id="A0A913X511"/>
<dbReference type="OMA" id="FYDYLQY"/>
<dbReference type="PANTHER" id="PTHR46282:SF1">
    <property type="entry name" value="LEUCINE-RICH REPEAT-CONTAINING PROTEIN 72-LIKE"/>
    <property type="match status" value="1"/>
</dbReference>
<evidence type="ECO:0000256" key="1">
    <source>
        <dbReference type="SAM" id="MobiDB-lite"/>
    </source>
</evidence>
<dbReference type="Gene3D" id="3.80.10.10">
    <property type="entry name" value="Ribonuclease Inhibitor"/>
    <property type="match status" value="1"/>
</dbReference>
<dbReference type="PANTHER" id="PTHR46282">
    <property type="entry name" value="LEUCINE-RICH MELANOCYTE DIFFERENTIATION-ASSOCIATED PROTEIN"/>
    <property type="match status" value="1"/>
</dbReference>
<dbReference type="SUPFAM" id="SSF52058">
    <property type="entry name" value="L domain-like"/>
    <property type="match status" value="1"/>
</dbReference>
<dbReference type="Proteomes" id="UP000887567">
    <property type="component" value="Unplaced"/>
</dbReference>
<dbReference type="InterPro" id="IPR043313">
    <property type="entry name" value="LRMDA"/>
</dbReference>
<evidence type="ECO:0000313" key="2">
    <source>
        <dbReference type="EnsemblMetazoa" id="XP_020898963.1"/>
    </source>
</evidence>
<dbReference type="EnsemblMetazoa" id="XM_021043304.2">
    <property type="protein sequence ID" value="XP_020898963.1"/>
    <property type="gene ID" value="LOC110237689"/>
</dbReference>
<dbReference type="RefSeq" id="XP_020898963.1">
    <property type="nucleotide sequence ID" value="XM_021043304.2"/>
</dbReference>
<dbReference type="Pfam" id="PF14580">
    <property type="entry name" value="LRR_9"/>
    <property type="match status" value="1"/>
</dbReference>
<dbReference type="InterPro" id="IPR001611">
    <property type="entry name" value="Leu-rich_rpt"/>
</dbReference>
<dbReference type="PROSITE" id="PS51450">
    <property type="entry name" value="LRR"/>
    <property type="match status" value="1"/>
</dbReference>
<dbReference type="OrthoDB" id="10251250at2759"/>